<evidence type="ECO:0000256" key="2">
    <source>
        <dbReference type="ARBA" id="ARBA00046328"/>
    </source>
</evidence>
<feature type="compositionally biased region" description="Polar residues" evidence="3">
    <location>
        <begin position="205"/>
        <end position="214"/>
    </location>
</feature>
<organism evidence="5 6">
    <name type="scientific">Ceutorhynchus assimilis</name>
    <name type="common">cabbage seed weevil</name>
    <dbReference type="NCBI Taxonomy" id="467358"/>
    <lineage>
        <taxon>Eukaryota</taxon>
        <taxon>Metazoa</taxon>
        <taxon>Ecdysozoa</taxon>
        <taxon>Arthropoda</taxon>
        <taxon>Hexapoda</taxon>
        <taxon>Insecta</taxon>
        <taxon>Pterygota</taxon>
        <taxon>Neoptera</taxon>
        <taxon>Endopterygota</taxon>
        <taxon>Coleoptera</taxon>
        <taxon>Polyphaga</taxon>
        <taxon>Cucujiformia</taxon>
        <taxon>Curculionidae</taxon>
        <taxon>Ceutorhynchinae</taxon>
        <taxon>Ceutorhynchus</taxon>
    </lineage>
</organism>
<dbReference type="GO" id="GO:0016973">
    <property type="term" value="P:poly(A)+ mRNA export from nucleus"/>
    <property type="evidence" value="ECO:0007669"/>
    <property type="project" value="TreeGrafter"/>
</dbReference>
<evidence type="ECO:0000313" key="6">
    <source>
        <dbReference type="Proteomes" id="UP001152799"/>
    </source>
</evidence>
<feature type="compositionally biased region" description="Basic and acidic residues" evidence="3">
    <location>
        <begin position="124"/>
        <end position="159"/>
    </location>
</feature>
<keyword evidence="1" id="KW-0597">Phosphoprotein</keyword>
<dbReference type="PANTHER" id="PTHR46551">
    <property type="entry name" value="SAP DOMAIN-CONTAINING RIBONUCLEOPROTEIN"/>
    <property type="match status" value="1"/>
</dbReference>
<reference evidence="5" key="1">
    <citation type="submission" date="2022-01" db="EMBL/GenBank/DDBJ databases">
        <authorList>
            <person name="King R."/>
        </authorList>
    </citation>
    <scope>NUCLEOTIDE SEQUENCE</scope>
</reference>
<dbReference type="PANTHER" id="PTHR46551:SF1">
    <property type="entry name" value="SAP DOMAIN-CONTAINING RIBONUCLEOPROTEIN"/>
    <property type="match status" value="1"/>
</dbReference>
<accession>A0A9N9QQH7</accession>
<evidence type="ECO:0000256" key="1">
    <source>
        <dbReference type="ARBA" id="ARBA00022553"/>
    </source>
</evidence>
<dbReference type="InterPro" id="IPR036361">
    <property type="entry name" value="SAP_dom_sf"/>
</dbReference>
<dbReference type="InterPro" id="IPR003034">
    <property type="entry name" value="SAP_dom"/>
</dbReference>
<proteinExistence type="inferred from homology"/>
<sequence length="284" mass="31449">MASPDVSLQLLSPLDIAKLKVPELKKELKSRGLSSTGNKTDLIERLSRAVCTSEKITTDSIDDIEEDLLNDDDDEQESITAEDFEESALDDLPKTPKTPPKRKIDDDDDEEKAGPPKKIILKRPTIEKSKICVEDPVQDKKVGQDDVVTEEKSSEDNNNDKKIIKISELTVKDRLEMRAKKFGVTNLSTEAKKSARAERFGGKETSVNSASSIKLNNPTPTLDLLNQRAARFGIPIATEKEKEEKLIKRKERFGLASTATANGASVGSEQAKAARLERFKTTIK</sequence>
<dbReference type="SMART" id="SM00513">
    <property type="entry name" value="SAP"/>
    <property type="match status" value="1"/>
</dbReference>
<evidence type="ECO:0000313" key="5">
    <source>
        <dbReference type="EMBL" id="CAG9768337.1"/>
    </source>
</evidence>
<evidence type="ECO:0000259" key="4">
    <source>
        <dbReference type="PROSITE" id="PS50800"/>
    </source>
</evidence>
<comment type="similarity">
    <text evidence="2">Belongs to the SAP domain-containing ribonucleoprotein family.</text>
</comment>
<dbReference type="InterPro" id="IPR052240">
    <property type="entry name" value="SAP_domain_ribonucleoprotein"/>
</dbReference>
<dbReference type="OrthoDB" id="5837849at2759"/>
<dbReference type="PROSITE" id="PS50800">
    <property type="entry name" value="SAP"/>
    <property type="match status" value="1"/>
</dbReference>
<protein>
    <recommendedName>
        <fullName evidence="4">SAP domain-containing protein</fullName>
    </recommendedName>
</protein>
<dbReference type="SUPFAM" id="SSF68906">
    <property type="entry name" value="SAP domain"/>
    <property type="match status" value="1"/>
</dbReference>
<feature type="compositionally biased region" description="Acidic residues" evidence="3">
    <location>
        <begin position="60"/>
        <end position="89"/>
    </location>
</feature>
<dbReference type="Pfam" id="PF02037">
    <property type="entry name" value="SAP"/>
    <property type="match status" value="1"/>
</dbReference>
<dbReference type="EMBL" id="OU892280">
    <property type="protein sequence ID" value="CAG9768337.1"/>
    <property type="molecule type" value="Genomic_DNA"/>
</dbReference>
<dbReference type="AlphaFoldDB" id="A0A9N9QQH7"/>
<name>A0A9N9QQH7_9CUCU</name>
<keyword evidence="6" id="KW-1185">Reference proteome</keyword>
<dbReference type="GO" id="GO:0005634">
    <property type="term" value="C:nucleus"/>
    <property type="evidence" value="ECO:0007669"/>
    <property type="project" value="TreeGrafter"/>
</dbReference>
<gene>
    <name evidence="5" type="ORF">CEUTPL_LOCUS8882</name>
</gene>
<feature type="domain" description="SAP" evidence="4">
    <location>
        <begin position="16"/>
        <end position="50"/>
    </location>
</feature>
<dbReference type="Proteomes" id="UP001152799">
    <property type="component" value="Chromosome 4"/>
</dbReference>
<feature type="region of interest" description="Disordered" evidence="3">
    <location>
        <begin position="54"/>
        <end position="159"/>
    </location>
</feature>
<dbReference type="Gene3D" id="1.10.720.30">
    <property type="entry name" value="SAP domain"/>
    <property type="match status" value="1"/>
</dbReference>
<evidence type="ECO:0000256" key="3">
    <source>
        <dbReference type="SAM" id="MobiDB-lite"/>
    </source>
</evidence>
<feature type="region of interest" description="Disordered" evidence="3">
    <location>
        <begin position="195"/>
        <end position="219"/>
    </location>
</feature>